<dbReference type="InterPro" id="IPR003959">
    <property type="entry name" value="ATPase_AAA_core"/>
</dbReference>
<evidence type="ECO:0000256" key="17">
    <source>
        <dbReference type="SAM" id="MobiDB-lite"/>
    </source>
</evidence>
<dbReference type="EC" id="3.4.24.-" evidence="15"/>
<dbReference type="GO" id="GO:0016887">
    <property type="term" value="F:ATP hydrolysis activity"/>
    <property type="evidence" value="ECO:0007669"/>
    <property type="project" value="UniProtKB-UniRule"/>
</dbReference>
<evidence type="ECO:0000256" key="5">
    <source>
        <dbReference type="ARBA" id="ARBA00022692"/>
    </source>
</evidence>
<dbReference type="InterPro" id="IPR027417">
    <property type="entry name" value="P-loop_NTPase"/>
</dbReference>
<dbReference type="Pfam" id="PF17862">
    <property type="entry name" value="AAA_lid_3"/>
    <property type="match status" value="1"/>
</dbReference>
<feature type="region of interest" description="Disordered" evidence="17">
    <location>
        <begin position="621"/>
        <end position="674"/>
    </location>
</feature>
<evidence type="ECO:0000256" key="4">
    <source>
        <dbReference type="ARBA" id="ARBA00022670"/>
    </source>
</evidence>
<dbReference type="HAMAP" id="MF_01458">
    <property type="entry name" value="FtsH"/>
    <property type="match status" value="1"/>
</dbReference>
<sequence length="674" mass="74063">MDLKRFTRGPLLWILGIGMLLLLVMTMVNDGGGYSNADTSTVTQQIQQGNVKSAKVIDKDQRIELTLKSKIKLPDKSETTKIQSSWVSGQGLQLINELEKQKTAKTLTDGYTVTVPKENFFLSLLFSFLPIVVVVLIFLFIMNQMQGGGSRVMNFGKSRAKLITKDTPKTTFADVAGADEAIEELQEIKEFLQAPAKFQAIGAKIPKGVLLYGPPGTGKTLLARAVAGEAGVPFYSISGSDFVEMFVGVGASRVRDLFEQAKANAPAIIFIDEIDAVGRHRGAGLGGGHDEREQTLNQLLVEMDGFDVKGGVILIAATNRPDILDPALLRPGRFDRQVVIDRPDLEGRKGILRVHARGKPFENDVDLDTIARRTPGFTGADLANVINEAALLTARMDRKLIDMATLEESIDRVMAGPERKTRVMSDKEKKIIAYHEGGHALVAHALPNSDPVHKVTILSRGRALGYTMTLPMEDKFLATRSEMLDQLAMLLGGRTAEELIFHEPTTGAANDIEKATSIARRMVTEYGMSEQLGARKFGTGNGEVFLGRDVGHERDYSEKIASTIDEEVRRLIEAAHDQAWEILVEYREVLDNLVLELMEKETLSREQVLQVFAPVQRREHRPSYSGYGKRLPSDRPPVLTPKELAGNGAGPALPAGTEPWTGERREGAPRESES</sequence>
<dbReference type="InterPro" id="IPR041569">
    <property type="entry name" value="AAA_lid_3"/>
</dbReference>
<proteinExistence type="inferred from homology"/>
<evidence type="ECO:0000256" key="3">
    <source>
        <dbReference type="ARBA" id="ARBA00022475"/>
    </source>
</evidence>
<dbReference type="GO" id="GO:0004222">
    <property type="term" value="F:metalloendopeptidase activity"/>
    <property type="evidence" value="ECO:0007669"/>
    <property type="project" value="InterPro"/>
</dbReference>
<evidence type="ECO:0000259" key="18">
    <source>
        <dbReference type="SMART" id="SM00382"/>
    </source>
</evidence>
<feature type="compositionally biased region" description="Low complexity" evidence="17">
    <location>
        <begin position="644"/>
        <end position="656"/>
    </location>
</feature>
<evidence type="ECO:0000256" key="11">
    <source>
        <dbReference type="ARBA" id="ARBA00022989"/>
    </source>
</evidence>
<dbReference type="InterPro" id="IPR000642">
    <property type="entry name" value="Peptidase_M41"/>
</dbReference>
<comment type="similarity">
    <text evidence="16">Belongs to the AAA ATPase family.</text>
</comment>
<gene>
    <name evidence="19" type="primary">hflB</name>
    <name evidence="15" type="synonym">ftsH</name>
    <name evidence="19" type="ORF">D5H75_35785</name>
</gene>
<keyword evidence="10 15" id="KW-0067">ATP-binding</keyword>
<keyword evidence="8 15" id="KW-0378">Hydrolase</keyword>
<comment type="similarity">
    <text evidence="14 15">In the central section; belongs to the AAA ATPase family.</text>
</comment>
<reference evidence="19 20" key="1">
    <citation type="submission" date="2018-09" db="EMBL/GenBank/DDBJ databases">
        <title>YIM 75507 draft genome.</title>
        <authorList>
            <person name="Tang S."/>
            <person name="Feng Y."/>
        </authorList>
    </citation>
    <scope>NUCLEOTIDE SEQUENCE [LARGE SCALE GENOMIC DNA]</scope>
    <source>
        <strain evidence="19 20">YIM 75507</strain>
    </source>
</reference>
<dbReference type="GO" id="GO:0005524">
    <property type="term" value="F:ATP binding"/>
    <property type="evidence" value="ECO:0007669"/>
    <property type="project" value="UniProtKB-UniRule"/>
</dbReference>
<evidence type="ECO:0000256" key="6">
    <source>
        <dbReference type="ARBA" id="ARBA00022723"/>
    </source>
</evidence>
<keyword evidence="7 15" id="KW-0547">Nucleotide-binding</keyword>
<dbReference type="Gene3D" id="1.10.8.60">
    <property type="match status" value="1"/>
</dbReference>
<comment type="function">
    <text evidence="15">Acts as a processive, ATP-dependent zinc metallopeptidase for both cytoplasmic and membrane proteins. Plays a role in the quality control of integral membrane proteins.</text>
</comment>
<feature type="binding site" evidence="15">
    <location>
        <position position="511"/>
    </location>
    <ligand>
        <name>Zn(2+)</name>
        <dbReference type="ChEBI" id="CHEBI:29105"/>
        <note>catalytic</note>
    </ligand>
</feature>
<dbReference type="CDD" id="cd19501">
    <property type="entry name" value="RecA-like_FtsH"/>
    <property type="match status" value="1"/>
</dbReference>
<dbReference type="Proteomes" id="UP000265768">
    <property type="component" value="Unassembled WGS sequence"/>
</dbReference>
<feature type="transmembrane region" description="Helical" evidence="15">
    <location>
        <begin position="12"/>
        <end position="28"/>
    </location>
</feature>
<dbReference type="Pfam" id="PF06480">
    <property type="entry name" value="FtsH_ext"/>
    <property type="match status" value="1"/>
</dbReference>
<dbReference type="GO" id="GO:0008270">
    <property type="term" value="F:zinc ion binding"/>
    <property type="evidence" value="ECO:0007669"/>
    <property type="project" value="UniProtKB-UniRule"/>
</dbReference>
<comment type="subcellular location">
    <subcellularLocation>
        <location evidence="15">Cell membrane</location>
        <topology evidence="15">Multi-pass membrane protein</topology>
        <orientation evidence="15">Cytoplasmic side</orientation>
    </subcellularLocation>
    <subcellularLocation>
        <location evidence="1">Membrane</location>
    </subcellularLocation>
</comment>
<evidence type="ECO:0000256" key="9">
    <source>
        <dbReference type="ARBA" id="ARBA00022833"/>
    </source>
</evidence>
<evidence type="ECO:0000256" key="1">
    <source>
        <dbReference type="ARBA" id="ARBA00004370"/>
    </source>
</evidence>
<dbReference type="Pfam" id="PF01434">
    <property type="entry name" value="Peptidase_M41"/>
    <property type="match status" value="1"/>
</dbReference>
<dbReference type="EMBL" id="QZEY01000022">
    <property type="protein sequence ID" value="RJL22575.1"/>
    <property type="molecule type" value="Genomic_DNA"/>
</dbReference>
<evidence type="ECO:0000256" key="10">
    <source>
        <dbReference type="ARBA" id="ARBA00022840"/>
    </source>
</evidence>
<dbReference type="SUPFAM" id="SSF140990">
    <property type="entry name" value="FtsH protease domain-like"/>
    <property type="match status" value="1"/>
</dbReference>
<feature type="binding site" evidence="15">
    <location>
        <position position="435"/>
    </location>
    <ligand>
        <name>Zn(2+)</name>
        <dbReference type="ChEBI" id="CHEBI:29105"/>
        <note>catalytic</note>
    </ligand>
</feature>
<dbReference type="SUPFAM" id="SSF52540">
    <property type="entry name" value="P-loop containing nucleoside triphosphate hydrolases"/>
    <property type="match status" value="1"/>
</dbReference>
<keyword evidence="4 15" id="KW-0645">Protease</keyword>
<evidence type="ECO:0000313" key="20">
    <source>
        <dbReference type="Proteomes" id="UP000265768"/>
    </source>
</evidence>
<comment type="subunit">
    <text evidence="15">Homohexamer.</text>
</comment>
<name>A0A3A4A9E1_9ACTN</name>
<feature type="binding site" evidence="15">
    <location>
        <position position="439"/>
    </location>
    <ligand>
        <name>Zn(2+)</name>
        <dbReference type="ChEBI" id="CHEBI:29105"/>
        <note>catalytic</note>
    </ligand>
</feature>
<keyword evidence="6 15" id="KW-0479">Metal-binding</keyword>
<dbReference type="InterPro" id="IPR003960">
    <property type="entry name" value="ATPase_AAA_CS"/>
</dbReference>
<dbReference type="RefSeq" id="WP_119931031.1">
    <property type="nucleotide sequence ID" value="NZ_QZEY01000022.1"/>
</dbReference>
<dbReference type="Pfam" id="PF00004">
    <property type="entry name" value="AAA"/>
    <property type="match status" value="1"/>
</dbReference>
<dbReference type="Gene3D" id="1.20.58.760">
    <property type="entry name" value="Peptidase M41"/>
    <property type="match status" value="1"/>
</dbReference>
<feature type="transmembrane region" description="Helical" evidence="15">
    <location>
        <begin position="120"/>
        <end position="141"/>
    </location>
</feature>
<keyword evidence="11 15" id="KW-1133">Transmembrane helix</keyword>
<dbReference type="PANTHER" id="PTHR23076">
    <property type="entry name" value="METALLOPROTEASE M41 FTSH"/>
    <property type="match status" value="1"/>
</dbReference>
<dbReference type="GO" id="GO:0004176">
    <property type="term" value="F:ATP-dependent peptidase activity"/>
    <property type="evidence" value="ECO:0007669"/>
    <property type="project" value="InterPro"/>
</dbReference>
<organism evidence="19 20">
    <name type="scientific">Bailinhaonella thermotolerans</name>
    <dbReference type="NCBI Taxonomy" id="1070861"/>
    <lineage>
        <taxon>Bacteria</taxon>
        <taxon>Bacillati</taxon>
        <taxon>Actinomycetota</taxon>
        <taxon>Actinomycetes</taxon>
        <taxon>Streptosporangiales</taxon>
        <taxon>Streptosporangiaceae</taxon>
        <taxon>Bailinhaonella</taxon>
    </lineage>
</organism>
<keyword evidence="13 15" id="KW-0472">Membrane</keyword>
<comment type="cofactor">
    <cofactor evidence="15">
        <name>Zn(2+)</name>
        <dbReference type="ChEBI" id="CHEBI:29105"/>
    </cofactor>
    <text evidence="15">Binds 1 zinc ion per subunit.</text>
</comment>
<dbReference type="OrthoDB" id="9809379at2"/>
<dbReference type="NCBIfam" id="TIGR01241">
    <property type="entry name" value="FtsH_fam"/>
    <property type="match status" value="1"/>
</dbReference>
<evidence type="ECO:0000256" key="16">
    <source>
        <dbReference type="RuleBase" id="RU003651"/>
    </source>
</evidence>
<evidence type="ECO:0000256" key="12">
    <source>
        <dbReference type="ARBA" id="ARBA00023049"/>
    </source>
</evidence>
<evidence type="ECO:0000256" key="2">
    <source>
        <dbReference type="ARBA" id="ARBA00010044"/>
    </source>
</evidence>
<evidence type="ECO:0000256" key="13">
    <source>
        <dbReference type="ARBA" id="ARBA00023136"/>
    </source>
</evidence>
<feature type="compositionally biased region" description="Basic and acidic residues" evidence="17">
    <location>
        <begin position="661"/>
        <end position="674"/>
    </location>
</feature>
<dbReference type="GO" id="GO:0030163">
    <property type="term" value="P:protein catabolic process"/>
    <property type="evidence" value="ECO:0007669"/>
    <property type="project" value="UniProtKB-UniRule"/>
</dbReference>
<keyword evidence="20" id="KW-1185">Reference proteome</keyword>
<evidence type="ECO:0000256" key="7">
    <source>
        <dbReference type="ARBA" id="ARBA00022741"/>
    </source>
</evidence>
<dbReference type="FunFam" id="1.20.58.760:FF:000001">
    <property type="entry name" value="ATP-dependent zinc metalloprotease FtsH"/>
    <property type="match status" value="1"/>
</dbReference>
<feature type="binding site" evidence="15">
    <location>
        <begin position="213"/>
        <end position="220"/>
    </location>
    <ligand>
        <name>ATP</name>
        <dbReference type="ChEBI" id="CHEBI:30616"/>
    </ligand>
</feature>
<comment type="similarity">
    <text evidence="2 15">In the C-terminal section; belongs to the peptidase M41 family.</text>
</comment>
<feature type="active site" evidence="15">
    <location>
        <position position="436"/>
    </location>
</feature>
<dbReference type="InterPro" id="IPR011546">
    <property type="entry name" value="Pept_M41_FtsH_extracell"/>
</dbReference>
<evidence type="ECO:0000313" key="19">
    <source>
        <dbReference type="EMBL" id="RJL22575.1"/>
    </source>
</evidence>
<dbReference type="InterPro" id="IPR005936">
    <property type="entry name" value="FtsH"/>
</dbReference>
<dbReference type="GO" id="GO:0005886">
    <property type="term" value="C:plasma membrane"/>
    <property type="evidence" value="ECO:0007669"/>
    <property type="project" value="UniProtKB-SubCell"/>
</dbReference>
<evidence type="ECO:0000256" key="8">
    <source>
        <dbReference type="ARBA" id="ARBA00022801"/>
    </source>
</evidence>
<protein>
    <recommendedName>
        <fullName evidence="15">ATP-dependent zinc metalloprotease FtsH</fullName>
        <ecNumber evidence="15">3.4.24.-</ecNumber>
    </recommendedName>
</protein>
<dbReference type="PANTHER" id="PTHR23076:SF97">
    <property type="entry name" value="ATP-DEPENDENT ZINC METALLOPROTEASE YME1L1"/>
    <property type="match status" value="1"/>
</dbReference>
<keyword evidence="3 15" id="KW-1003">Cell membrane</keyword>
<accession>A0A3A4A9E1</accession>
<keyword evidence="9 15" id="KW-0862">Zinc</keyword>
<dbReference type="AlphaFoldDB" id="A0A3A4A9E1"/>
<feature type="domain" description="AAA+ ATPase" evidence="18">
    <location>
        <begin position="205"/>
        <end position="344"/>
    </location>
</feature>
<dbReference type="InterPro" id="IPR037219">
    <property type="entry name" value="Peptidase_M41-like"/>
</dbReference>
<dbReference type="GO" id="GO:0006508">
    <property type="term" value="P:proteolysis"/>
    <property type="evidence" value="ECO:0007669"/>
    <property type="project" value="UniProtKB-KW"/>
</dbReference>
<keyword evidence="5 15" id="KW-0812">Transmembrane</keyword>
<dbReference type="SMART" id="SM00382">
    <property type="entry name" value="AAA"/>
    <property type="match status" value="1"/>
</dbReference>
<evidence type="ECO:0000256" key="15">
    <source>
        <dbReference type="HAMAP-Rule" id="MF_01458"/>
    </source>
</evidence>
<dbReference type="FunFam" id="1.10.8.60:FF:000001">
    <property type="entry name" value="ATP-dependent zinc metalloprotease FtsH"/>
    <property type="match status" value="1"/>
</dbReference>
<dbReference type="InterPro" id="IPR003593">
    <property type="entry name" value="AAA+_ATPase"/>
</dbReference>
<keyword evidence="12 15" id="KW-0482">Metalloprotease</keyword>
<comment type="caution">
    <text evidence="19">The sequence shown here is derived from an EMBL/GenBank/DDBJ whole genome shotgun (WGS) entry which is preliminary data.</text>
</comment>
<evidence type="ECO:0000256" key="14">
    <source>
        <dbReference type="ARBA" id="ARBA00061570"/>
    </source>
</evidence>
<dbReference type="Gene3D" id="3.40.50.300">
    <property type="entry name" value="P-loop containing nucleotide triphosphate hydrolases"/>
    <property type="match status" value="1"/>
</dbReference>
<dbReference type="PROSITE" id="PS00674">
    <property type="entry name" value="AAA"/>
    <property type="match status" value="1"/>
</dbReference>
<dbReference type="FunFam" id="3.40.50.300:FF:000001">
    <property type="entry name" value="ATP-dependent zinc metalloprotease FtsH"/>
    <property type="match status" value="1"/>
</dbReference>